<sequence length="10" mass="1128">MMSASRLYGL</sequence>
<evidence type="ECO:0000313" key="1">
    <source>
        <dbReference type="EMBL" id="CAI0380403.1"/>
    </source>
</evidence>
<protein>
    <submittedName>
        <fullName evidence="1">Uncharacterized protein</fullName>
    </submittedName>
</protein>
<gene>
    <name evidence="1" type="ORF">LITE_LOCUS2649</name>
</gene>
<proteinExistence type="predicted"/>
<name>A0AAV0H6Q8_9ROSI</name>
<evidence type="ECO:0000313" key="2">
    <source>
        <dbReference type="Proteomes" id="UP001154282"/>
    </source>
</evidence>
<keyword evidence="2" id="KW-1185">Reference proteome</keyword>
<reference evidence="1" key="1">
    <citation type="submission" date="2022-08" db="EMBL/GenBank/DDBJ databases">
        <authorList>
            <person name="Gutierrez-Valencia J."/>
        </authorList>
    </citation>
    <scope>NUCLEOTIDE SEQUENCE</scope>
</reference>
<dbReference type="EMBL" id="CAMGYJ010000002">
    <property type="protein sequence ID" value="CAI0380403.1"/>
    <property type="molecule type" value="Genomic_DNA"/>
</dbReference>
<dbReference type="Proteomes" id="UP001154282">
    <property type="component" value="Unassembled WGS sequence"/>
</dbReference>
<accession>A0AAV0H6Q8</accession>
<comment type="caution">
    <text evidence="1">The sequence shown here is derived from an EMBL/GenBank/DDBJ whole genome shotgun (WGS) entry which is preliminary data.</text>
</comment>
<organism evidence="1 2">
    <name type="scientific">Linum tenue</name>
    <dbReference type="NCBI Taxonomy" id="586396"/>
    <lineage>
        <taxon>Eukaryota</taxon>
        <taxon>Viridiplantae</taxon>
        <taxon>Streptophyta</taxon>
        <taxon>Embryophyta</taxon>
        <taxon>Tracheophyta</taxon>
        <taxon>Spermatophyta</taxon>
        <taxon>Magnoliopsida</taxon>
        <taxon>eudicotyledons</taxon>
        <taxon>Gunneridae</taxon>
        <taxon>Pentapetalae</taxon>
        <taxon>rosids</taxon>
        <taxon>fabids</taxon>
        <taxon>Malpighiales</taxon>
        <taxon>Linaceae</taxon>
        <taxon>Linum</taxon>
    </lineage>
</organism>